<protein>
    <recommendedName>
        <fullName evidence="2">PrcB C-terminal domain-containing protein</fullName>
    </recommendedName>
</protein>
<organism evidence="3 4">
    <name type="scientific">Mucisphaera calidilacus</name>
    <dbReference type="NCBI Taxonomy" id="2527982"/>
    <lineage>
        <taxon>Bacteria</taxon>
        <taxon>Pseudomonadati</taxon>
        <taxon>Planctomycetota</taxon>
        <taxon>Phycisphaerae</taxon>
        <taxon>Phycisphaerales</taxon>
        <taxon>Phycisphaeraceae</taxon>
        <taxon>Mucisphaera</taxon>
    </lineage>
</organism>
<dbReference type="Proteomes" id="UP000320386">
    <property type="component" value="Chromosome"/>
</dbReference>
<name>A0A518C132_9BACT</name>
<accession>A0A518C132</accession>
<evidence type="ECO:0000256" key="1">
    <source>
        <dbReference type="SAM" id="SignalP"/>
    </source>
</evidence>
<keyword evidence="4" id="KW-1185">Reference proteome</keyword>
<dbReference type="EMBL" id="CP036280">
    <property type="protein sequence ID" value="QDU72933.1"/>
    <property type="molecule type" value="Genomic_DNA"/>
</dbReference>
<dbReference type="OrthoDB" id="1377159at2"/>
<sequence length="168" mass="17246" precursor="true">MKRVVFGAVLGLSLALSAGCSTNNNGNGADAADQSARMGLATPVGILETVTGDHEVFASPGLMLVNDASDVDGYDATPLAGLNVDFSSHSVIVLALGQQATGGYWATIDAIQYEGDELVVQAKVNQPDPGQMVSQVISHPFAAVVVPKVENVTLLSDIEGLSGQPQPN</sequence>
<gene>
    <name evidence="3" type="ORF">Pan265_28090</name>
</gene>
<dbReference type="InterPro" id="IPR025748">
    <property type="entry name" value="PrcB_C_dom"/>
</dbReference>
<evidence type="ECO:0000259" key="2">
    <source>
        <dbReference type="Pfam" id="PF14343"/>
    </source>
</evidence>
<proteinExistence type="predicted"/>
<feature type="domain" description="PrcB C-terminal" evidence="2">
    <location>
        <begin position="91"/>
        <end position="147"/>
    </location>
</feature>
<dbReference type="PROSITE" id="PS51257">
    <property type="entry name" value="PROKAR_LIPOPROTEIN"/>
    <property type="match status" value="1"/>
</dbReference>
<evidence type="ECO:0000313" key="4">
    <source>
        <dbReference type="Proteomes" id="UP000320386"/>
    </source>
</evidence>
<evidence type="ECO:0000313" key="3">
    <source>
        <dbReference type="EMBL" id="QDU72933.1"/>
    </source>
</evidence>
<feature type="chain" id="PRO_5021806884" description="PrcB C-terminal domain-containing protein" evidence="1">
    <location>
        <begin position="19"/>
        <end position="168"/>
    </location>
</feature>
<dbReference type="RefSeq" id="WP_145447079.1">
    <property type="nucleotide sequence ID" value="NZ_CP036280.1"/>
</dbReference>
<reference evidence="3 4" key="1">
    <citation type="submission" date="2019-02" db="EMBL/GenBank/DDBJ databases">
        <title>Deep-cultivation of Planctomycetes and their phenomic and genomic characterization uncovers novel biology.</title>
        <authorList>
            <person name="Wiegand S."/>
            <person name="Jogler M."/>
            <person name="Boedeker C."/>
            <person name="Pinto D."/>
            <person name="Vollmers J."/>
            <person name="Rivas-Marin E."/>
            <person name="Kohn T."/>
            <person name="Peeters S.H."/>
            <person name="Heuer A."/>
            <person name="Rast P."/>
            <person name="Oberbeckmann S."/>
            <person name="Bunk B."/>
            <person name="Jeske O."/>
            <person name="Meyerdierks A."/>
            <person name="Storesund J.E."/>
            <person name="Kallscheuer N."/>
            <person name="Luecker S."/>
            <person name="Lage O.M."/>
            <person name="Pohl T."/>
            <person name="Merkel B.J."/>
            <person name="Hornburger P."/>
            <person name="Mueller R.-W."/>
            <person name="Bruemmer F."/>
            <person name="Labrenz M."/>
            <person name="Spormann A.M."/>
            <person name="Op den Camp H."/>
            <person name="Overmann J."/>
            <person name="Amann R."/>
            <person name="Jetten M.S.M."/>
            <person name="Mascher T."/>
            <person name="Medema M.H."/>
            <person name="Devos D.P."/>
            <person name="Kaster A.-K."/>
            <person name="Ovreas L."/>
            <person name="Rohde M."/>
            <person name="Galperin M.Y."/>
            <person name="Jogler C."/>
        </authorList>
    </citation>
    <scope>NUCLEOTIDE SEQUENCE [LARGE SCALE GENOMIC DNA]</scope>
    <source>
        <strain evidence="3 4">Pan265</strain>
    </source>
</reference>
<dbReference type="KEGG" id="mcad:Pan265_28090"/>
<feature type="signal peptide" evidence="1">
    <location>
        <begin position="1"/>
        <end position="18"/>
    </location>
</feature>
<dbReference type="AlphaFoldDB" id="A0A518C132"/>
<keyword evidence="1" id="KW-0732">Signal</keyword>
<dbReference type="Pfam" id="PF14343">
    <property type="entry name" value="PrcB_C"/>
    <property type="match status" value="1"/>
</dbReference>